<dbReference type="Pfam" id="PF03006">
    <property type="entry name" value="HlyIII"/>
    <property type="match status" value="1"/>
</dbReference>
<dbReference type="EMBL" id="JAPCWZ010000006">
    <property type="protein sequence ID" value="KAK8859499.1"/>
    <property type="molecule type" value="Genomic_DNA"/>
</dbReference>
<organism evidence="7 8">
    <name type="scientific">Apiospora arundinis</name>
    <dbReference type="NCBI Taxonomy" id="335852"/>
    <lineage>
        <taxon>Eukaryota</taxon>
        <taxon>Fungi</taxon>
        <taxon>Dikarya</taxon>
        <taxon>Ascomycota</taxon>
        <taxon>Pezizomycotina</taxon>
        <taxon>Sordariomycetes</taxon>
        <taxon>Xylariomycetidae</taxon>
        <taxon>Amphisphaeriales</taxon>
        <taxon>Apiosporaceae</taxon>
        <taxon>Apiospora</taxon>
    </lineage>
</organism>
<feature type="transmembrane region" description="Helical" evidence="6">
    <location>
        <begin position="179"/>
        <end position="198"/>
    </location>
</feature>
<sequence>MSGTKLKKRPVAKVNMSSTNDLANQYKAKVRTVVWQEVSEWHFDNQYILSGYRLEKADYLEILTSLTFVHNETCNVYTHLVGALLLPLTATVFLQYLGEPRFLNVSSVDYVMFGMYFWCAEICLVFSALYHLMQPHSREVEELWHGMDLLGIVIVTVGTFSSGIYFLFFCETSLQKLHWAIILSTGTATGILITHPALKTPRLRKVRVGAFVAFGASSFIPLLHGVQRYGLEYMLQYSGMKWYLLEITFYGTGVSFYAFRIPERFAPGKFDIWGSSHQIFHIAILCAMYTHLTALQQGFTSCHTLDVCQLQGVD</sequence>
<feature type="transmembrane region" description="Helical" evidence="6">
    <location>
        <begin position="210"/>
        <end position="230"/>
    </location>
</feature>
<evidence type="ECO:0000256" key="2">
    <source>
        <dbReference type="ARBA" id="ARBA00007018"/>
    </source>
</evidence>
<dbReference type="InterPro" id="IPR004254">
    <property type="entry name" value="AdipoR/HlyIII-related"/>
</dbReference>
<dbReference type="Proteomes" id="UP001390339">
    <property type="component" value="Unassembled WGS sequence"/>
</dbReference>
<reference evidence="7 8" key="1">
    <citation type="journal article" date="2024" name="IMA Fungus">
        <title>Apiospora arundinis, a panoply of carbohydrate-active enzymes and secondary metabolites.</title>
        <authorList>
            <person name="Sorensen T."/>
            <person name="Petersen C."/>
            <person name="Muurmann A.T."/>
            <person name="Christiansen J.V."/>
            <person name="Brundto M.L."/>
            <person name="Overgaard C.K."/>
            <person name="Boysen A.T."/>
            <person name="Wollenberg R.D."/>
            <person name="Larsen T.O."/>
            <person name="Sorensen J.L."/>
            <person name="Nielsen K.L."/>
            <person name="Sondergaard T.E."/>
        </authorList>
    </citation>
    <scope>NUCLEOTIDE SEQUENCE [LARGE SCALE GENOMIC DNA]</scope>
    <source>
        <strain evidence="7 8">AAU 773</strain>
    </source>
</reference>
<proteinExistence type="inferred from homology"/>
<evidence type="ECO:0000313" key="8">
    <source>
        <dbReference type="Proteomes" id="UP001390339"/>
    </source>
</evidence>
<evidence type="ECO:0000256" key="5">
    <source>
        <dbReference type="ARBA" id="ARBA00023136"/>
    </source>
</evidence>
<keyword evidence="8" id="KW-1185">Reference proteome</keyword>
<name>A0ABR2I923_9PEZI</name>
<dbReference type="PANTHER" id="PTHR20855:SF52">
    <property type="entry name" value="ADIPONECTIN RECEPTOR PROTEIN"/>
    <property type="match status" value="1"/>
</dbReference>
<keyword evidence="4 6" id="KW-1133">Transmembrane helix</keyword>
<gene>
    <name evidence="7" type="ORF">PGQ11_010233</name>
</gene>
<evidence type="ECO:0000313" key="7">
    <source>
        <dbReference type="EMBL" id="KAK8859499.1"/>
    </source>
</evidence>
<evidence type="ECO:0000256" key="6">
    <source>
        <dbReference type="SAM" id="Phobius"/>
    </source>
</evidence>
<comment type="similarity">
    <text evidence="2">Belongs to the ADIPOR family.</text>
</comment>
<accession>A0ABR2I923</accession>
<evidence type="ECO:0000256" key="3">
    <source>
        <dbReference type="ARBA" id="ARBA00022692"/>
    </source>
</evidence>
<evidence type="ECO:0000256" key="1">
    <source>
        <dbReference type="ARBA" id="ARBA00004141"/>
    </source>
</evidence>
<keyword evidence="5 6" id="KW-0472">Membrane</keyword>
<feature type="transmembrane region" description="Helical" evidence="6">
    <location>
        <begin position="110"/>
        <end position="132"/>
    </location>
</feature>
<keyword evidence="3 6" id="KW-0812">Transmembrane</keyword>
<evidence type="ECO:0000256" key="4">
    <source>
        <dbReference type="ARBA" id="ARBA00022989"/>
    </source>
</evidence>
<feature type="transmembrane region" description="Helical" evidence="6">
    <location>
        <begin position="242"/>
        <end position="259"/>
    </location>
</feature>
<comment type="subcellular location">
    <subcellularLocation>
        <location evidence="1">Membrane</location>
        <topology evidence="1">Multi-pass membrane protein</topology>
    </subcellularLocation>
</comment>
<dbReference type="PANTHER" id="PTHR20855">
    <property type="entry name" value="ADIPOR/PROGESTIN RECEPTOR-RELATED"/>
    <property type="match status" value="1"/>
</dbReference>
<feature type="transmembrane region" description="Helical" evidence="6">
    <location>
        <begin position="144"/>
        <end position="167"/>
    </location>
</feature>
<protein>
    <submittedName>
        <fullName evidence="7">Hemolysin-III protein</fullName>
    </submittedName>
</protein>
<feature type="transmembrane region" description="Helical" evidence="6">
    <location>
        <begin position="76"/>
        <end position="98"/>
    </location>
</feature>
<comment type="caution">
    <text evidence="7">The sequence shown here is derived from an EMBL/GenBank/DDBJ whole genome shotgun (WGS) entry which is preliminary data.</text>
</comment>